<dbReference type="EMBL" id="JADGJD010002497">
    <property type="protein sequence ID" value="KAJ3032262.1"/>
    <property type="molecule type" value="Genomic_DNA"/>
</dbReference>
<reference evidence="8" key="1">
    <citation type="submission" date="2020-05" db="EMBL/GenBank/DDBJ databases">
        <title>Phylogenomic resolution of chytrid fungi.</title>
        <authorList>
            <person name="Stajich J.E."/>
            <person name="Amses K."/>
            <person name="Simmons R."/>
            <person name="Seto K."/>
            <person name="Myers J."/>
            <person name="Bonds A."/>
            <person name="Quandt C.A."/>
            <person name="Barry K."/>
            <person name="Liu P."/>
            <person name="Grigoriev I."/>
            <person name="Longcore J.E."/>
            <person name="James T.Y."/>
        </authorList>
    </citation>
    <scope>NUCLEOTIDE SEQUENCE</scope>
    <source>
        <strain evidence="8">JEL0318</strain>
    </source>
</reference>
<dbReference type="GO" id="GO:0006351">
    <property type="term" value="P:DNA-templated transcription"/>
    <property type="evidence" value="ECO:0007669"/>
    <property type="project" value="InterPro"/>
</dbReference>
<proteinExistence type="predicted"/>
<dbReference type="PANTHER" id="PTHR31313:SF81">
    <property type="entry name" value="TY1 ENHANCER ACTIVATOR"/>
    <property type="match status" value="1"/>
</dbReference>
<evidence type="ECO:0000256" key="6">
    <source>
        <dbReference type="ARBA" id="ARBA00023242"/>
    </source>
</evidence>
<accession>A0AAD5WWA3</accession>
<dbReference type="InterPro" id="IPR007219">
    <property type="entry name" value="XnlR_reg_dom"/>
</dbReference>
<sequence>LHPDLWRHPYGTPRKAAEFFFQRAVKGVDEVEDKVEHVQVLTLLGVWGYGNIEGGGKSWVYISLAIRAAERLELGYKKKILPHQYPFNPFDTGPSDIVSPAELAKRRRIWSFCFATDTYSAMVQGSNPGMEESDYLHVLISTAFNGHDNLDVLGRKRSVSTSSMPTISSSSIYLTSTHDITPPHYTGLWRQFLKGHPRYTIHDCSPQSWRVDAENLEHLCAHSKPWVMQCAWIMRRIKKVITGRLAVLPSNGGVPPTAGAILAIHPPDPDLRALHEVLMRWWNGIPRNERAYENLEVFREGIPDVVGDVAQLWSLSHVVLNLFSVAAVSMLHQSNAGDGRRVFATGVEGGSLDGRGGWATFASSAEILLLCVRAQNYVVRSVYAAHGFGSIPFAPGMGQLHRGSFTRSNGVEPPFSPDFPAPPACFIQSPMTCWALFASSVAFMLGAFGRLGEGEDAEGLTFVNGVVCPTLENCARVWPVCYTYEKRLVEVVRGEMERRSGPVGVYGL</sequence>
<evidence type="ECO:0000256" key="5">
    <source>
        <dbReference type="ARBA" id="ARBA00023163"/>
    </source>
</evidence>
<keyword evidence="9" id="KW-1185">Reference proteome</keyword>
<dbReference type="InterPro" id="IPR051615">
    <property type="entry name" value="Transcr_Regulatory_Elem"/>
</dbReference>
<dbReference type="AlphaFoldDB" id="A0AAD5WWA3"/>
<evidence type="ECO:0000256" key="2">
    <source>
        <dbReference type="ARBA" id="ARBA00022833"/>
    </source>
</evidence>
<dbReference type="SMART" id="SM00906">
    <property type="entry name" value="Fungal_trans"/>
    <property type="match status" value="1"/>
</dbReference>
<evidence type="ECO:0000256" key="4">
    <source>
        <dbReference type="ARBA" id="ARBA00023125"/>
    </source>
</evidence>
<keyword evidence="1" id="KW-0479">Metal-binding</keyword>
<keyword evidence="4" id="KW-0238">DNA-binding</keyword>
<feature type="non-terminal residue" evidence="8">
    <location>
        <position position="1"/>
    </location>
</feature>
<dbReference type="CDD" id="cd12148">
    <property type="entry name" value="fungal_TF_MHR"/>
    <property type="match status" value="1"/>
</dbReference>
<evidence type="ECO:0000313" key="9">
    <source>
        <dbReference type="Proteomes" id="UP001212841"/>
    </source>
</evidence>
<dbReference type="Proteomes" id="UP001212841">
    <property type="component" value="Unassembled WGS sequence"/>
</dbReference>
<feature type="domain" description="Xylanolytic transcriptional activator regulatory" evidence="7">
    <location>
        <begin position="58"/>
        <end position="147"/>
    </location>
</feature>
<comment type="caution">
    <text evidence="8">The sequence shown here is derived from an EMBL/GenBank/DDBJ whole genome shotgun (WGS) entry which is preliminary data.</text>
</comment>
<evidence type="ECO:0000256" key="3">
    <source>
        <dbReference type="ARBA" id="ARBA00023015"/>
    </source>
</evidence>
<keyword evidence="5" id="KW-0804">Transcription</keyword>
<dbReference type="Pfam" id="PF04082">
    <property type="entry name" value="Fungal_trans"/>
    <property type="match status" value="1"/>
</dbReference>
<dbReference type="GO" id="GO:0008270">
    <property type="term" value="F:zinc ion binding"/>
    <property type="evidence" value="ECO:0007669"/>
    <property type="project" value="InterPro"/>
</dbReference>
<evidence type="ECO:0000259" key="7">
    <source>
        <dbReference type="SMART" id="SM00906"/>
    </source>
</evidence>
<gene>
    <name evidence="8" type="ORF">HK097_005314</name>
</gene>
<protein>
    <recommendedName>
        <fullName evidence="7">Xylanolytic transcriptional activator regulatory domain-containing protein</fullName>
    </recommendedName>
</protein>
<keyword evidence="2" id="KW-0862">Zinc</keyword>
<name>A0AAD5WWA3_9FUNG</name>
<evidence type="ECO:0000256" key="1">
    <source>
        <dbReference type="ARBA" id="ARBA00022723"/>
    </source>
</evidence>
<keyword evidence="6" id="KW-0539">Nucleus</keyword>
<keyword evidence="3" id="KW-0805">Transcription regulation</keyword>
<organism evidence="8 9">
    <name type="scientific">Rhizophlyctis rosea</name>
    <dbReference type="NCBI Taxonomy" id="64517"/>
    <lineage>
        <taxon>Eukaryota</taxon>
        <taxon>Fungi</taxon>
        <taxon>Fungi incertae sedis</taxon>
        <taxon>Chytridiomycota</taxon>
        <taxon>Chytridiomycota incertae sedis</taxon>
        <taxon>Chytridiomycetes</taxon>
        <taxon>Rhizophlyctidales</taxon>
        <taxon>Rhizophlyctidaceae</taxon>
        <taxon>Rhizophlyctis</taxon>
    </lineage>
</organism>
<dbReference type="PANTHER" id="PTHR31313">
    <property type="entry name" value="TY1 ENHANCER ACTIVATOR"/>
    <property type="match status" value="1"/>
</dbReference>
<evidence type="ECO:0000313" key="8">
    <source>
        <dbReference type="EMBL" id="KAJ3032262.1"/>
    </source>
</evidence>
<dbReference type="GO" id="GO:0003677">
    <property type="term" value="F:DNA binding"/>
    <property type="evidence" value="ECO:0007669"/>
    <property type="project" value="UniProtKB-KW"/>
</dbReference>